<dbReference type="AlphaFoldDB" id="A0A1I6LPW2"/>
<evidence type="ECO:0000256" key="1">
    <source>
        <dbReference type="SAM" id="SignalP"/>
    </source>
</evidence>
<protein>
    <submittedName>
        <fullName evidence="2">Uncharacterized protein</fullName>
    </submittedName>
</protein>
<name>A0A1I6LPW2_9BACT</name>
<keyword evidence="3" id="KW-1185">Reference proteome</keyword>
<organism evidence="2 3">
    <name type="scientific">Granulicella pectinivorans</name>
    <dbReference type="NCBI Taxonomy" id="474950"/>
    <lineage>
        <taxon>Bacteria</taxon>
        <taxon>Pseudomonadati</taxon>
        <taxon>Acidobacteriota</taxon>
        <taxon>Terriglobia</taxon>
        <taxon>Terriglobales</taxon>
        <taxon>Acidobacteriaceae</taxon>
        <taxon>Granulicella</taxon>
    </lineage>
</organism>
<reference evidence="2 3" key="1">
    <citation type="submission" date="2016-10" db="EMBL/GenBank/DDBJ databases">
        <authorList>
            <person name="de Groot N.N."/>
        </authorList>
    </citation>
    <scope>NUCLEOTIDE SEQUENCE [LARGE SCALE GENOMIC DNA]</scope>
    <source>
        <strain evidence="2 3">DSM 21001</strain>
    </source>
</reference>
<evidence type="ECO:0000313" key="2">
    <source>
        <dbReference type="EMBL" id="SFS05515.1"/>
    </source>
</evidence>
<gene>
    <name evidence="2" type="ORF">SAMN05421771_1091</name>
</gene>
<accession>A0A1I6LPW2</accession>
<sequence>MKNIVRAFVVALAITGFAAASHVSVAQTNSQKVTLSKNSAFPVPMCPPDDPTGCGTN</sequence>
<proteinExistence type="predicted"/>
<dbReference type="EMBL" id="FOZL01000001">
    <property type="protein sequence ID" value="SFS05515.1"/>
    <property type="molecule type" value="Genomic_DNA"/>
</dbReference>
<evidence type="ECO:0000313" key="3">
    <source>
        <dbReference type="Proteomes" id="UP000199024"/>
    </source>
</evidence>
<feature type="chain" id="PRO_5011796939" evidence="1">
    <location>
        <begin position="27"/>
        <end position="57"/>
    </location>
</feature>
<dbReference type="Proteomes" id="UP000199024">
    <property type="component" value="Unassembled WGS sequence"/>
</dbReference>
<feature type="signal peptide" evidence="1">
    <location>
        <begin position="1"/>
        <end position="26"/>
    </location>
</feature>
<dbReference type="RefSeq" id="WP_175528880.1">
    <property type="nucleotide sequence ID" value="NZ_FOZL01000001.1"/>
</dbReference>
<keyword evidence="1" id="KW-0732">Signal</keyword>